<proteinExistence type="inferred from homology"/>
<reference evidence="5" key="3">
    <citation type="submission" date="2015-06" db="UniProtKB">
        <authorList>
            <consortium name="EnsemblMetazoa"/>
        </authorList>
    </citation>
    <scope>IDENTIFICATION</scope>
</reference>
<dbReference type="GeneID" id="20216574"/>
<reference evidence="6" key="1">
    <citation type="submission" date="2012-12" db="EMBL/GenBank/DDBJ databases">
        <authorList>
            <person name="Hellsten U."/>
            <person name="Grimwood J."/>
            <person name="Chapman J.A."/>
            <person name="Shapiro H."/>
            <person name="Aerts A."/>
            <person name="Otillar R.P."/>
            <person name="Terry A.Y."/>
            <person name="Boore J.L."/>
            <person name="Simakov O."/>
            <person name="Marletaz F."/>
            <person name="Cho S.-J."/>
            <person name="Edsinger-Gonzales E."/>
            <person name="Havlak P."/>
            <person name="Kuo D.-H."/>
            <person name="Larsson T."/>
            <person name="Lv J."/>
            <person name="Arendt D."/>
            <person name="Savage R."/>
            <person name="Osoegawa K."/>
            <person name="de Jong P."/>
            <person name="Lindberg D.R."/>
            <person name="Seaver E.C."/>
            <person name="Weisblat D.A."/>
            <person name="Putnam N.H."/>
            <person name="Grigoriev I.V."/>
            <person name="Rokhsar D.S."/>
        </authorList>
    </citation>
    <scope>NUCLEOTIDE SEQUENCE</scope>
</reference>
<dbReference type="PANTHER" id="PTHR11461">
    <property type="entry name" value="SERINE PROTEASE INHIBITOR, SERPIN"/>
    <property type="match status" value="1"/>
</dbReference>
<sequence>MSDSLKKLSCSNTEFGLDLYRKFSSSDADGNIFFSPMSISLALAMTSLGARDKTELEMKSVLKLDKMTNKDIHEHFRKLVDDLKKSNDKFILHIANKLYGEKSNSFLNEFLKSCEEFYGAALEPVDFRNKAKECEATINAWVENQTNQKIRNLIAPGSLNAMTKLVLVNAIYFKGSWDIPFDESNTKEDKFYISENHTTQISLMHFSKKKLRYSFDEELKCQILELPYEGRRLSYVIILPDLEKTKLEEVEQKLTGTILQNISNHLYTKEVNVWLPRFKLESTPNVMRALMELGLQDLFDSRADLSNMNGEKNLFVSSILHKAFIEVNEKGSEAAGATAVIIGKKSLRHPAPSIPVDFRADHPFIFSIKDIESGSILFLGKFLKP</sequence>
<evidence type="ECO:0000259" key="3">
    <source>
        <dbReference type="SMART" id="SM00093"/>
    </source>
</evidence>
<dbReference type="FunFam" id="3.30.497.10:FF:000001">
    <property type="entry name" value="Serine protease inhibitor"/>
    <property type="match status" value="1"/>
</dbReference>
<dbReference type="STRING" id="6412.T1G677"/>
<dbReference type="Gene3D" id="3.30.497.10">
    <property type="entry name" value="Antithrombin, subunit I, domain 2"/>
    <property type="match status" value="1"/>
</dbReference>
<dbReference type="OrthoDB" id="671595at2759"/>
<gene>
    <name evidence="5" type="primary">20216574</name>
    <name evidence="4" type="ORF">HELRODRAFT_86140</name>
</gene>
<evidence type="ECO:0000313" key="5">
    <source>
        <dbReference type="EnsemblMetazoa" id="HelroP86140"/>
    </source>
</evidence>
<evidence type="ECO:0000256" key="2">
    <source>
        <dbReference type="RuleBase" id="RU000411"/>
    </source>
</evidence>
<dbReference type="PROSITE" id="PS00284">
    <property type="entry name" value="SERPIN"/>
    <property type="match status" value="1"/>
</dbReference>
<dbReference type="GO" id="GO:0004867">
    <property type="term" value="F:serine-type endopeptidase inhibitor activity"/>
    <property type="evidence" value="ECO:0007669"/>
    <property type="project" value="InterPro"/>
</dbReference>
<organism evidence="5 6">
    <name type="scientific">Helobdella robusta</name>
    <name type="common">Californian leech</name>
    <dbReference type="NCBI Taxonomy" id="6412"/>
    <lineage>
        <taxon>Eukaryota</taxon>
        <taxon>Metazoa</taxon>
        <taxon>Spiralia</taxon>
        <taxon>Lophotrochozoa</taxon>
        <taxon>Annelida</taxon>
        <taxon>Clitellata</taxon>
        <taxon>Hirudinea</taxon>
        <taxon>Rhynchobdellida</taxon>
        <taxon>Glossiphoniidae</taxon>
        <taxon>Helobdella</taxon>
    </lineage>
</organism>
<dbReference type="InterPro" id="IPR023796">
    <property type="entry name" value="Serpin_dom"/>
</dbReference>
<evidence type="ECO:0000313" key="6">
    <source>
        <dbReference type="Proteomes" id="UP000015101"/>
    </source>
</evidence>
<dbReference type="FunFam" id="2.30.39.10:FF:000101">
    <property type="entry name" value="Uncharacterized protein"/>
    <property type="match status" value="1"/>
</dbReference>
<dbReference type="InterPro" id="IPR042185">
    <property type="entry name" value="Serpin_sf_2"/>
</dbReference>
<dbReference type="PANTHER" id="PTHR11461:SF211">
    <property type="entry name" value="GH10112P-RELATED"/>
    <property type="match status" value="1"/>
</dbReference>
<name>T1G677_HELRO</name>
<dbReference type="InterPro" id="IPR042178">
    <property type="entry name" value="Serpin_sf_1"/>
</dbReference>
<dbReference type="KEGG" id="hro:HELRODRAFT_86140"/>
<comment type="similarity">
    <text evidence="1 2">Belongs to the serpin family.</text>
</comment>
<dbReference type="AlphaFoldDB" id="T1G677"/>
<dbReference type="InterPro" id="IPR023795">
    <property type="entry name" value="Serpin_CS"/>
</dbReference>
<keyword evidence="6" id="KW-1185">Reference proteome</keyword>
<dbReference type="InParanoid" id="T1G677"/>
<dbReference type="CTD" id="20216574"/>
<dbReference type="SUPFAM" id="SSF56574">
    <property type="entry name" value="Serpins"/>
    <property type="match status" value="1"/>
</dbReference>
<dbReference type="InterPro" id="IPR036186">
    <property type="entry name" value="Serpin_sf"/>
</dbReference>
<protein>
    <recommendedName>
        <fullName evidence="3">Serpin domain-containing protein</fullName>
    </recommendedName>
</protein>
<accession>T1G677</accession>
<evidence type="ECO:0000313" key="4">
    <source>
        <dbReference type="EMBL" id="ESN95906.1"/>
    </source>
</evidence>
<dbReference type="OMA" id="KPTDAYQ"/>
<dbReference type="FunCoup" id="T1G677">
    <property type="interactions" value="21"/>
</dbReference>
<reference evidence="4 6" key="2">
    <citation type="journal article" date="2013" name="Nature">
        <title>Insights into bilaterian evolution from three spiralian genomes.</title>
        <authorList>
            <person name="Simakov O."/>
            <person name="Marletaz F."/>
            <person name="Cho S.J."/>
            <person name="Edsinger-Gonzales E."/>
            <person name="Havlak P."/>
            <person name="Hellsten U."/>
            <person name="Kuo D.H."/>
            <person name="Larsson T."/>
            <person name="Lv J."/>
            <person name="Arendt D."/>
            <person name="Savage R."/>
            <person name="Osoegawa K."/>
            <person name="de Jong P."/>
            <person name="Grimwood J."/>
            <person name="Chapman J.A."/>
            <person name="Shapiro H."/>
            <person name="Aerts A."/>
            <person name="Otillar R.P."/>
            <person name="Terry A.Y."/>
            <person name="Boore J.L."/>
            <person name="Grigoriev I.V."/>
            <person name="Lindberg D.R."/>
            <person name="Seaver E.C."/>
            <person name="Weisblat D.A."/>
            <person name="Putnam N.H."/>
            <person name="Rokhsar D.S."/>
        </authorList>
    </citation>
    <scope>NUCLEOTIDE SEQUENCE</scope>
</reference>
<dbReference type="EnsemblMetazoa" id="HelroT86140">
    <property type="protein sequence ID" value="HelroP86140"/>
    <property type="gene ID" value="HelroG86140"/>
</dbReference>
<dbReference type="CDD" id="cd00172">
    <property type="entry name" value="serpin"/>
    <property type="match status" value="1"/>
</dbReference>
<evidence type="ECO:0000256" key="1">
    <source>
        <dbReference type="ARBA" id="ARBA00009500"/>
    </source>
</evidence>
<dbReference type="eggNOG" id="KOG2392">
    <property type="taxonomic scope" value="Eukaryota"/>
</dbReference>
<dbReference type="Gene3D" id="2.30.39.10">
    <property type="entry name" value="Alpha-1-antitrypsin, domain 1"/>
    <property type="match status" value="2"/>
</dbReference>
<dbReference type="EMBL" id="AMQM01006563">
    <property type="status" value="NOT_ANNOTATED_CDS"/>
    <property type="molecule type" value="Genomic_DNA"/>
</dbReference>
<dbReference type="HOGENOM" id="CLU_023330_0_1_1"/>
<dbReference type="Pfam" id="PF00079">
    <property type="entry name" value="Serpin"/>
    <property type="match status" value="1"/>
</dbReference>
<dbReference type="SMART" id="SM00093">
    <property type="entry name" value="SERPIN"/>
    <property type="match status" value="1"/>
</dbReference>
<dbReference type="Proteomes" id="UP000015101">
    <property type="component" value="Unassembled WGS sequence"/>
</dbReference>
<dbReference type="RefSeq" id="XP_009025897.1">
    <property type="nucleotide sequence ID" value="XM_009027649.1"/>
</dbReference>
<feature type="domain" description="Serpin" evidence="3">
    <location>
        <begin position="17"/>
        <end position="385"/>
    </location>
</feature>
<dbReference type="EMBL" id="KB097496">
    <property type="protein sequence ID" value="ESN95906.1"/>
    <property type="molecule type" value="Genomic_DNA"/>
</dbReference>
<dbReference type="InterPro" id="IPR000215">
    <property type="entry name" value="Serpin_fam"/>
</dbReference>
<dbReference type="GO" id="GO:0005615">
    <property type="term" value="C:extracellular space"/>
    <property type="evidence" value="ECO:0000318"/>
    <property type="project" value="GO_Central"/>
</dbReference>